<evidence type="ECO:0000256" key="15">
    <source>
        <dbReference type="ARBA" id="ARBA00022989"/>
    </source>
</evidence>
<dbReference type="InterPro" id="IPR023298">
    <property type="entry name" value="ATPase_P-typ_TM_dom_sf"/>
</dbReference>
<evidence type="ECO:0000256" key="2">
    <source>
        <dbReference type="ARBA" id="ARBA00006124"/>
    </source>
</evidence>
<keyword evidence="8" id="KW-0479">Metal-binding</keyword>
<dbReference type="InterPro" id="IPR036412">
    <property type="entry name" value="HAD-like_sf"/>
</dbReference>
<dbReference type="FunFam" id="2.70.150.10:FF:000001">
    <property type="entry name" value="Calcium-transporting ATPase"/>
    <property type="match status" value="1"/>
</dbReference>
<feature type="compositionally biased region" description="Pro residues" evidence="19">
    <location>
        <begin position="148"/>
        <end position="188"/>
    </location>
</feature>
<dbReference type="InterPro" id="IPR023214">
    <property type="entry name" value="HAD_sf"/>
</dbReference>
<keyword evidence="17 18" id="KW-0472">Membrane</keyword>
<feature type="domain" description="Plasma membrane calcium transporting P-type ATPase C-terminal" evidence="23">
    <location>
        <begin position="1312"/>
        <end position="1326"/>
    </location>
</feature>
<keyword evidence="16 18" id="KW-0406">Ion transport</keyword>
<dbReference type="InterPro" id="IPR022141">
    <property type="entry name" value="ATP_Ca_trans_C"/>
</dbReference>
<dbReference type="NCBIfam" id="TIGR01494">
    <property type="entry name" value="ATPase_P-type"/>
    <property type="match status" value="3"/>
</dbReference>
<keyword evidence="13" id="KW-0112">Calmodulin-binding</keyword>
<dbReference type="InterPro" id="IPR059000">
    <property type="entry name" value="ATPase_P-type_domA"/>
</dbReference>
<dbReference type="NCBIfam" id="TIGR01517">
    <property type="entry name" value="ATPase-IIB_Ca"/>
    <property type="match status" value="1"/>
</dbReference>
<dbReference type="EC" id="7.2.2.10" evidence="18"/>
<evidence type="ECO:0000256" key="19">
    <source>
        <dbReference type="SAM" id="MobiDB-lite"/>
    </source>
</evidence>
<evidence type="ECO:0000259" key="22">
    <source>
        <dbReference type="Pfam" id="PF00690"/>
    </source>
</evidence>
<comment type="caution">
    <text evidence="24">The sequence shown here is derived from an EMBL/GenBank/DDBJ whole genome shotgun (WGS) entry which is preliminary data.</text>
</comment>
<dbReference type="EMBL" id="JAUNZN010000074">
    <property type="protein sequence ID" value="KAK4805548.1"/>
    <property type="molecule type" value="Genomic_DNA"/>
</dbReference>
<evidence type="ECO:0000259" key="21">
    <source>
        <dbReference type="Pfam" id="PF00689"/>
    </source>
</evidence>
<keyword evidence="9 18" id="KW-0547">Nucleotide-binding</keyword>
<evidence type="ECO:0000256" key="16">
    <source>
        <dbReference type="ARBA" id="ARBA00023065"/>
    </source>
</evidence>
<keyword evidence="25" id="KW-1185">Reference proteome</keyword>
<dbReference type="Pfam" id="PF00690">
    <property type="entry name" value="Cation_ATPase_N"/>
    <property type="match status" value="1"/>
</dbReference>
<dbReference type="InterPro" id="IPR018303">
    <property type="entry name" value="ATPase_P-typ_P_site"/>
</dbReference>
<evidence type="ECO:0000256" key="8">
    <source>
        <dbReference type="ARBA" id="ARBA00022723"/>
    </source>
</evidence>
<comment type="catalytic activity">
    <reaction evidence="18">
        <text>Ca(2+)(in) + ATP + H2O = Ca(2+)(out) + ADP + phosphate + H(+)</text>
        <dbReference type="Rhea" id="RHEA:18105"/>
        <dbReference type="ChEBI" id="CHEBI:15377"/>
        <dbReference type="ChEBI" id="CHEBI:15378"/>
        <dbReference type="ChEBI" id="CHEBI:29108"/>
        <dbReference type="ChEBI" id="CHEBI:30616"/>
        <dbReference type="ChEBI" id="CHEBI:43474"/>
        <dbReference type="ChEBI" id="CHEBI:456216"/>
        <dbReference type="EC" id="7.2.2.10"/>
    </reaction>
</comment>
<feature type="region of interest" description="Disordered" evidence="19">
    <location>
        <begin position="1424"/>
        <end position="1487"/>
    </location>
</feature>
<feature type="domain" description="Cation-transporting P-type ATPase C-terminal" evidence="21">
    <location>
        <begin position="1070"/>
        <end position="1248"/>
    </location>
</feature>
<evidence type="ECO:0000256" key="6">
    <source>
        <dbReference type="ARBA" id="ARBA00022568"/>
    </source>
</evidence>
<dbReference type="Gene3D" id="2.70.150.10">
    <property type="entry name" value="Calcium-transporting ATPase, cytoplasmic transduction domain A"/>
    <property type="match status" value="1"/>
</dbReference>
<dbReference type="InterPro" id="IPR023299">
    <property type="entry name" value="ATPase_P-typ_cyto_dom_N"/>
</dbReference>
<dbReference type="InterPro" id="IPR001757">
    <property type="entry name" value="P_typ_ATPase"/>
</dbReference>
<keyword evidence="12" id="KW-0460">Magnesium</keyword>
<dbReference type="SFLD" id="SFLDG00002">
    <property type="entry name" value="C1.7:_P-type_atpase_like"/>
    <property type="match status" value="1"/>
</dbReference>
<dbReference type="Pfam" id="PF00689">
    <property type="entry name" value="Cation_ATPase_C"/>
    <property type="match status" value="1"/>
</dbReference>
<feature type="transmembrane region" description="Helical" evidence="18">
    <location>
        <begin position="610"/>
        <end position="636"/>
    </location>
</feature>
<evidence type="ECO:0000256" key="9">
    <source>
        <dbReference type="ARBA" id="ARBA00022741"/>
    </source>
</evidence>
<dbReference type="GO" id="GO:0005886">
    <property type="term" value="C:plasma membrane"/>
    <property type="evidence" value="ECO:0007669"/>
    <property type="project" value="UniProtKB-SubCell"/>
</dbReference>
<feature type="region of interest" description="Disordered" evidence="19">
    <location>
        <begin position="1248"/>
        <end position="1308"/>
    </location>
</feature>
<dbReference type="CDD" id="cd02081">
    <property type="entry name" value="P-type_ATPase_Ca_PMCA-like"/>
    <property type="match status" value="1"/>
</dbReference>
<feature type="transmembrane region" description="Helical" evidence="18">
    <location>
        <begin position="1164"/>
        <end position="1181"/>
    </location>
</feature>
<feature type="transmembrane region" description="Helical" evidence="18">
    <location>
        <begin position="569"/>
        <end position="590"/>
    </location>
</feature>
<dbReference type="InterPro" id="IPR004014">
    <property type="entry name" value="ATPase_P-typ_cation-transptr_N"/>
</dbReference>
<dbReference type="PRINTS" id="PR00119">
    <property type="entry name" value="CATATPASE"/>
</dbReference>
<comment type="caution">
    <text evidence="18">Lacks conserved residue(s) required for the propagation of feature annotation.</text>
</comment>
<dbReference type="SUPFAM" id="SSF81653">
    <property type="entry name" value="Calcium ATPase, transduction domain A"/>
    <property type="match status" value="1"/>
</dbReference>
<feature type="domain" description="Cation-transporting P-type ATPase N-terminal" evidence="22">
    <location>
        <begin position="208"/>
        <end position="253"/>
    </location>
</feature>
<keyword evidence="5" id="KW-0597">Phosphoprotein</keyword>
<keyword evidence="14" id="KW-1278">Translocase</keyword>
<evidence type="ECO:0000259" key="23">
    <source>
        <dbReference type="Pfam" id="PF12424"/>
    </source>
</evidence>
<dbReference type="Pfam" id="PF12424">
    <property type="entry name" value="ATP_Ca_trans_C"/>
    <property type="match status" value="1"/>
</dbReference>
<dbReference type="GO" id="GO:0030165">
    <property type="term" value="F:PDZ domain binding"/>
    <property type="evidence" value="ECO:0007669"/>
    <property type="project" value="TreeGrafter"/>
</dbReference>
<dbReference type="PANTHER" id="PTHR24093:SF284">
    <property type="entry name" value="PLASMA MEMBRANE CALCIUM-TRANSPORTING ATPASE 3"/>
    <property type="match status" value="1"/>
</dbReference>
<name>A0AAN7RRH9_MYCAM</name>
<dbReference type="GO" id="GO:0005524">
    <property type="term" value="F:ATP binding"/>
    <property type="evidence" value="ECO:0007669"/>
    <property type="project" value="UniProtKB-KW"/>
</dbReference>
<feature type="transmembrane region" description="Helical" evidence="18">
    <location>
        <begin position="1193"/>
        <end position="1218"/>
    </location>
</feature>
<dbReference type="InterPro" id="IPR006068">
    <property type="entry name" value="ATPase_P-typ_cation-transptr_C"/>
</dbReference>
<keyword evidence="3 18" id="KW-0813">Transport</keyword>
<dbReference type="GO" id="GO:0051480">
    <property type="term" value="P:regulation of cytosolic calcium ion concentration"/>
    <property type="evidence" value="ECO:0007669"/>
    <property type="project" value="TreeGrafter"/>
</dbReference>
<dbReference type="SFLD" id="SFLDF00027">
    <property type="entry name" value="p-type_atpase"/>
    <property type="match status" value="1"/>
</dbReference>
<keyword evidence="4" id="KW-1003">Cell membrane</keyword>
<dbReference type="FunFam" id="3.40.50.1000:FF:000007">
    <property type="entry name" value="Calcium-transporting ATPase"/>
    <property type="match status" value="1"/>
</dbReference>
<feature type="compositionally biased region" description="Acidic residues" evidence="19">
    <location>
        <begin position="1292"/>
        <end position="1305"/>
    </location>
</feature>
<protein>
    <recommendedName>
        <fullName evidence="18">Calcium-transporting ATPase</fullName>
        <ecNumber evidence="18">7.2.2.10</ecNumber>
    </recommendedName>
</protein>
<dbReference type="SUPFAM" id="SSF81665">
    <property type="entry name" value="Calcium ATPase, transmembrane domain M"/>
    <property type="match status" value="1"/>
</dbReference>
<feature type="region of interest" description="Disordered" evidence="19">
    <location>
        <begin position="1327"/>
        <end position="1354"/>
    </location>
</feature>
<keyword evidence="10 18" id="KW-0106">Calcium</keyword>
<feature type="compositionally biased region" description="Low complexity" evidence="19">
    <location>
        <begin position="1468"/>
        <end position="1478"/>
    </location>
</feature>
<dbReference type="InterPro" id="IPR008250">
    <property type="entry name" value="ATPase_P-typ_transduc_dom_A_sf"/>
</dbReference>
<keyword evidence="7 18" id="KW-0812">Transmembrane</keyword>
<keyword evidence="15 18" id="KW-1133">Transmembrane helix</keyword>
<dbReference type="Gene3D" id="3.40.1110.10">
    <property type="entry name" value="Calcium-transporting ATPase, cytoplasmic domain N"/>
    <property type="match status" value="1"/>
</dbReference>
<feature type="compositionally biased region" description="Basic and acidic residues" evidence="19">
    <location>
        <begin position="535"/>
        <end position="550"/>
    </location>
</feature>
<dbReference type="FunFam" id="1.20.1110.10:FF:000008">
    <property type="entry name" value="Calcium-transporting ATPase"/>
    <property type="match status" value="1"/>
</dbReference>
<dbReference type="InterPro" id="IPR044492">
    <property type="entry name" value="P_typ_ATPase_HD_dom"/>
</dbReference>
<evidence type="ECO:0000256" key="12">
    <source>
        <dbReference type="ARBA" id="ARBA00022842"/>
    </source>
</evidence>
<dbReference type="InterPro" id="IPR006408">
    <property type="entry name" value="P-type_ATPase_IIB"/>
</dbReference>
<dbReference type="SFLD" id="SFLDS00003">
    <property type="entry name" value="Haloacid_Dehalogenase"/>
    <property type="match status" value="1"/>
</dbReference>
<gene>
    <name evidence="24" type="ORF">QYF61_022583</name>
</gene>
<evidence type="ECO:0000256" key="4">
    <source>
        <dbReference type="ARBA" id="ARBA00022475"/>
    </source>
</evidence>
<comment type="similarity">
    <text evidence="2 18">Belongs to the cation transport ATPase (P-type) (TC 3.A.3) family. Type IIB subfamily.</text>
</comment>
<dbReference type="Gene3D" id="3.40.50.1000">
    <property type="entry name" value="HAD superfamily/HAD-like"/>
    <property type="match status" value="1"/>
</dbReference>
<comment type="function">
    <text evidence="18">Catalyzes the hydrolysis of ATP coupled with the transport of calcium.</text>
</comment>
<evidence type="ECO:0000256" key="1">
    <source>
        <dbReference type="ARBA" id="ARBA00004651"/>
    </source>
</evidence>
<dbReference type="PANTHER" id="PTHR24093">
    <property type="entry name" value="CATION TRANSPORTING ATPASE"/>
    <property type="match status" value="1"/>
</dbReference>
<evidence type="ECO:0000256" key="3">
    <source>
        <dbReference type="ARBA" id="ARBA00022448"/>
    </source>
</evidence>
<accession>A0AAN7RRH9</accession>
<keyword evidence="11 18" id="KW-0067">ATP-binding</keyword>
<evidence type="ECO:0000256" key="7">
    <source>
        <dbReference type="ARBA" id="ARBA00022692"/>
    </source>
</evidence>
<evidence type="ECO:0000256" key="18">
    <source>
        <dbReference type="RuleBase" id="RU361146"/>
    </source>
</evidence>
<feature type="region of interest" description="Disordered" evidence="19">
    <location>
        <begin position="80"/>
        <end position="109"/>
    </location>
</feature>
<reference evidence="24 25" key="1">
    <citation type="journal article" date="2023" name="J. Hered.">
        <title>Chromosome-level genome of the wood stork (Mycteria americana) provides insight into avian chromosome evolution.</title>
        <authorList>
            <person name="Flamio R. Jr."/>
            <person name="Ramstad K.M."/>
        </authorList>
    </citation>
    <scope>NUCLEOTIDE SEQUENCE [LARGE SCALE GENOMIC DNA]</scope>
    <source>
        <strain evidence="24">JAX WOST 10</strain>
    </source>
</reference>
<dbReference type="Pfam" id="PF00122">
    <property type="entry name" value="E1-E2_ATPase"/>
    <property type="match status" value="1"/>
</dbReference>
<dbReference type="SUPFAM" id="SSF81660">
    <property type="entry name" value="Metal cation-transporting ATPase, ATP-binding domain N"/>
    <property type="match status" value="1"/>
</dbReference>
<feature type="compositionally biased region" description="Pro residues" evidence="19">
    <location>
        <begin position="1429"/>
        <end position="1447"/>
    </location>
</feature>
<comment type="subcellular location">
    <subcellularLocation>
        <location evidence="1">Cell membrane</location>
        <topology evidence="1">Multi-pass membrane protein</topology>
    </subcellularLocation>
    <subcellularLocation>
        <location evidence="18">Membrane</location>
        <topology evidence="18">Multi-pass membrane protein</topology>
    </subcellularLocation>
</comment>
<dbReference type="Gene3D" id="1.20.1110.10">
    <property type="entry name" value="Calcium-transporting ATPase, transmembrane domain"/>
    <property type="match status" value="2"/>
</dbReference>
<keyword evidence="6 18" id="KW-0109">Calcium transport</keyword>
<feature type="region of interest" description="Disordered" evidence="19">
    <location>
        <begin position="455"/>
        <end position="506"/>
    </location>
</feature>
<evidence type="ECO:0000313" key="24">
    <source>
        <dbReference type="EMBL" id="KAK4805548.1"/>
    </source>
</evidence>
<sequence>MERELLGELELLGTADWIGGTGGKESFREDQKLLGDWEVSNDVPKSCPLSLMMHHVPNDVLESHPVSSVTCLVPNDVPRGALVHNDASKSRRRRHGDLANSAGEAGPGGGFGCSLAELRALMELRGAEALLKVQEAYGDVHGSAAASAPPPPTVTPPQDPQGPPETSPSPGDPPGTPQGPPETSPSPGDPSGTPRGVRASPRAVGGAAELERRRQVFGQNWIPPKRPKTFAELVWEALQDVTLIILEVAAVVSLGLSFYAPPSGDTEGGGRRWRGGGLGGTPAAGDGGRCPRFPIALRPRLGGRGGRGGGGGGLDRGAAILLSVACVVLVTAFNDWSKERQFRGLQSRIEQEQRFAVVRHGRQAQVPVAELVVGDVAQVKYGDLLPADGILIQGNDLKIDESALTGESDHVRKAVDKDPMLLSGTHVMEGSGKMVVTAVGVNSQSGIIFTLLGAGGEEEEEKKEKKGKPQDGAVENLQSKGAPGSWGGGGRAQTRPPPRVPLPADGAVWVSPAKKQDGAVAMEMQPLKSAEGGDVEERERKRSSGPKKEKSVLQGKLTKLAVQIGKAGLVMSAVTVIILVLYFVIETFVVEGRPWLAECTPVYVQYWVKFFIIGVTVLVVAVPEGLPLAVTISLAYSVKKMMRDNNLVRHLDACETMGNATAICSDKTGTLTTNRMTVVQAFLGDTHFRAPPDPAGIAPRTLDLLVQAIAINSAYTTKILPPETAGGLPRQVGNKTECALLGLVLALRRDYEAVRAQVPEERLHKVYTFNSVRKSMSTVTRLPAGGFRLYSKGASEILLRRCCAILGGGGEARAFGPRDREDVVRKVVEPMAAAGLRTLVLAFRDFPPVPEPPWDDEAAIVGELTCIAVVGIEDPVRPEVPEAIRKCQRAGITVRMVTGDNLNTARAIAAKCGILPAGEDWLCLEGREFNRRIRNEKGEIEQERLDKVWPKLRVLARSSPTDKHTLVKGIIDSTIGDQRQVVAVTGDGTNDGPALKKADVGFAMGIAGTDVAKEASDIILTDDNFSSIVKAVMWGRNVYDSISKFLQFQLTVNVVAVVVAFTGACITQDSPLKAVQMLWVNLIMDTFASLALATEPPTEALLLRKPYGRNKPLISRTMLKNILGHAAYQLIIIFTLLFVGEVFFDIDSGRNAPLHSPPSEHYTIIFNTFVMMQLFNEINARKIHGERNVFDGILANPIFCSIVLGTFAVQIAIVQFGGKPFSCSPLSAEQWLWCLFVGVGELVWGQVRSGARGDPRPPGVMAGVPGGRLRCPGAGPGAAQQRRQRQAAAAAAEEEEEEEEEEDAAERELRRGQVLWVRGLNRIQTQTLDPSPLTLQTSDPSPPTLQTSDPSPLTLQIPDLSPLTLQTLDPSPLTLQIPDPSPLTLQTADPSPLTLQTADPSPLTLQIPDPSPLTLQMRVVQAFRSSLGGPPPRPEARPGPPSGPPPELLFGDTRDIPLIDDTDAESEAPPTATTTAPPRLHSLETSL</sequence>
<dbReference type="GO" id="GO:0005516">
    <property type="term" value="F:calmodulin binding"/>
    <property type="evidence" value="ECO:0007669"/>
    <property type="project" value="UniProtKB-KW"/>
</dbReference>
<feature type="compositionally biased region" description="Polar residues" evidence="19">
    <location>
        <begin position="1383"/>
        <end position="1399"/>
    </location>
</feature>
<feature type="region of interest" description="Disordered" evidence="19">
    <location>
        <begin position="1367"/>
        <end position="1400"/>
    </location>
</feature>
<evidence type="ECO:0000256" key="13">
    <source>
        <dbReference type="ARBA" id="ARBA00022860"/>
    </source>
</evidence>
<dbReference type="Pfam" id="PF13246">
    <property type="entry name" value="Cation_ATPase"/>
    <property type="match status" value="1"/>
</dbReference>
<evidence type="ECO:0000313" key="25">
    <source>
        <dbReference type="Proteomes" id="UP001333110"/>
    </source>
</evidence>
<dbReference type="Proteomes" id="UP001333110">
    <property type="component" value="Unassembled WGS sequence"/>
</dbReference>
<dbReference type="FunFam" id="3.40.1110.10:FF:000002">
    <property type="entry name" value="Calcium-transporting ATPase"/>
    <property type="match status" value="1"/>
</dbReference>
<dbReference type="GO" id="GO:0016887">
    <property type="term" value="F:ATP hydrolysis activity"/>
    <property type="evidence" value="ECO:0007669"/>
    <property type="project" value="InterPro"/>
</dbReference>
<dbReference type="SUPFAM" id="SSF56784">
    <property type="entry name" value="HAD-like"/>
    <property type="match status" value="1"/>
</dbReference>
<feature type="compositionally biased region" description="Low complexity" evidence="19">
    <location>
        <begin position="1278"/>
        <end position="1291"/>
    </location>
</feature>
<feature type="region of interest" description="Disordered" evidence="19">
    <location>
        <begin position="141"/>
        <end position="211"/>
    </location>
</feature>
<proteinExistence type="inferred from homology"/>
<dbReference type="FunFam" id="1.20.1110.10:FF:000001">
    <property type="entry name" value="Calcium-transporting ATPase"/>
    <property type="match status" value="1"/>
</dbReference>
<evidence type="ECO:0000256" key="10">
    <source>
        <dbReference type="ARBA" id="ARBA00022837"/>
    </source>
</evidence>
<evidence type="ECO:0000256" key="14">
    <source>
        <dbReference type="ARBA" id="ARBA00022967"/>
    </source>
</evidence>
<evidence type="ECO:0000259" key="20">
    <source>
        <dbReference type="Pfam" id="PF00122"/>
    </source>
</evidence>
<evidence type="ECO:0000256" key="5">
    <source>
        <dbReference type="ARBA" id="ARBA00022553"/>
    </source>
</evidence>
<feature type="transmembrane region" description="Helical" evidence="18">
    <location>
        <begin position="1126"/>
        <end position="1144"/>
    </location>
</feature>
<organism evidence="24 25">
    <name type="scientific">Mycteria americana</name>
    <name type="common">Wood stork</name>
    <dbReference type="NCBI Taxonomy" id="33587"/>
    <lineage>
        <taxon>Eukaryota</taxon>
        <taxon>Metazoa</taxon>
        <taxon>Chordata</taxon>
        <taxon>Craniata</taxon>
        <taxon>Vertebrata</taxon>
        <taxon>Euteleostomi</taxon>
        <taxon>Archelosauria</taxon>
        <taxon>Archosauria</taxon>
        <taxon>Dinosauria</taxon>
        <taxon>Saurischia</taxon>
        <taxon>Theropoda</taxon>
        <taxon>Coelurosauria</taxon>
        <taxon>Aves</taxon>
        <taxon>Neognathae</taxon>
        <taxon>Neoaves</taxon>
        <taxon>Aequornithes</taxon>
        <taxon>Ciconiiformes</taxon>
        <taxon>Ciconiidae</taxon>
        <taxon>Mycteria</taxon>
    </lineage>
</organism>
<evidence type="ECO:0000256" key="17">
    <source>
        <dbReference type="ARBA" id="ARBA00023136"/>
    </source>
</evidence>
<feature type="region of interest" description="Disordered" evidence="19">
    <location>
        <begin position="523"/>
        <end position="550"/>
    </location>
</feature>
<feature type="domain" description="P-type ATPase A" evidence="20">
    <location>
        <begin position="354"/>
        <end position="451"/>
    </location>
</feature>
<dbReference type="Pfam" id="PF08282">
    <property type="entry name" value="Hydrolase_3"/>
    <property type="match status" value="1"/>
</dbReference>
<dbReference type="PROSITE" id="PS00154">
    <property type="entry name" value="ATPASE_E1_E2"/>
    <property type="match status" value="1"/>
</dbReference>
<dbReference type="GO" id="GO:0046872">
    <property type="term" value="F:metal ion binding"/>
    <property type="evidence" value="ECO:0007669"/>
    <property type="project" value="UniProtKB-KW"/>
</dbReference>
<dbReference type="GO" id="GO:0005388">
    <property type="term" value="F:P-type calcium transporter activity"/>
    <property type="evidence" value="ECO:0007669"/>
    <property type="project" value="UniProtKB-EC"/>
</dbReference>
<evidence type="ECO:0000256" key="11">
    <source>
        <dbReference type="ARBA" id="ARBA00022840"/>
    </source>
</evidence>